<dbReference type="SUPFAM" id="SSF48097">
    <property type="entry name" value="Regulator of G-protein signaling, RGS"/>
    <property type="match status" value="1"/>
</dbReference>
<gene>
    <name evidence="3" type="ORF">TeGR_g4414</name>
</gene>
<feature type="compositionally biased region" description="Low complexity" evidence="1">
    <location>
        <begin position="80"/>
        <end position="134"/>
    </location>
</feature>
<feature type="compositionally biased region" description="Basic and acidic residues" evidence="1">
    <location>
        <begin position="574"/>
        <end position="583"/>
    </location>
</feature>
<comment type="caution">
    <text evidence="3">The sequence shown here is derived from an EMBL/GenBank/DDBJ whole genome shotgun (WGS) entry which is preliminary data.</text>
</comment>
<feature type="compositionally biased region" description="Polar residues" evidence="1">
    <location>
        <begin position="221"/>
        <end position="235"/>
    </location>
</feature>
<dbReference type="PROSITE" id="PS50132">
    <property type="entry name" value="RGS"/>
    <property type="match status" value="1"/>
</dbReference>
<dbReference type="Gene3D" id="1.10.167.10">
    <property type="entry name" value="Regulator of G-protein Signalling 4, domain 2"/>
    <property type="match status" value="1"/>
</dbReference>
<feature type="compositionally biased region" description="Gly residues" evidence="1">
    <location>
        <begin position="519"/>
        <end position="530"/>
    </location>
</feature>
<dbReference type="Pfam" id="PF00615">
    <property type="entry name" value="RGS"/>
    <property type="match status" value="1"/>
</dbReference>
<feature type="region of interest" description="Disordered" evidence="1">
    <location>
        <begin position="35"/>
        <end position="329"/>
    </location>
</feature>
<dbReference type="PANTHER" id="PTHR10845">
    <property type="entry name" value="REGULATOR OF G PROTEIN SIGNALING"/>
    <property type="match status" value="1"/>
</dbReference>
<dbReference type="InterPro" id="IPR044926">
    <property type="entry name" value="RGS_subdomain_2"/>
</dbReference>
<dbReference type="SMART" id="SM00315">
    <property type="entry name" value="RGS"/>
    <property type="match status" value="1"/>
</dbReference>
<feature type="domain" description="RGS" evidence="2">
    <location>
        <begin position="336"/>
        <end position="439"/>
    </location>
</feature>
<dbReference type="InterPro" id="IPR016137">
    <property type="entry name" value="RGS"/>
</dbReference>
<feature type="compositionally biased region" description="Low complexity" evidence="1">
    <location>
        <begin position="262"/>
        <end position="280"/>
    </location>
</feature>
<evidence type="ECO:0000313" key="3">
    <source>
        <dbReference type="EMBL" id="GMI38768.1"/>
    </source>
</evidence>
<feature type="compositionally biased region" description="Polar residues" evidence="1">
    <location>
        <begin position="182"/>
        <end position="195"/>
    </location>
</feature>
<feature type="compositionally biased region" description="Polar residues" evidence="1">
    <location>
        <begin position="307"/>
        <end position="317"/>
    </location>
</feature>
<feature type="compositionally biased region" description="Basic and acidic residues" evidence="1">
    <location>
        <begin position="166"/>
        <end position="181"/>
    </location>
</feature>
<evidence type="ECO:0000313" key="4">
    <source>
        <dbReference type="Proteomes" id="UP001165060"/>
    </source>
</evidence>
<feature type="compositionally biased region" description="Basic and acidic residues" evidence="1">
    <location>
        <begin position="545"/>
        <end position="554"/>
    </location>
</feature>
<sequence length="812" mass="84632">MAPPCGVFVASKPGVPWAGMPCKECGNKKADHAADACLPAPKPTRHMSVSGTSFHGVSAASSLSPNKSASGRSPSLAIPSSTGASSTGASSTGASRTFPSSSLHAAASTPPASTPTPFSSPAAGASAARSMSVSFSPGSKPADAAPPPRRSPQRTQSVASGGRRRGSSDDLARAIMERTDSESSAGTLGTSADSSPNPPPPPRFYNMRSSEVVRQLGRPSDLSTDSGSLSPQPNRRMTKPPPPRFLHATSSAIVRELGGDGESFSEGAENESESGGLSASPTGRALSRASLSSTPERSSEFQRPRNVRSQSETSMASTPPRPFPLVKQTSQWRNHAVSHVLRDAELNQQFRDFLKKEWALESFEFWAAVQEYTGDKKDAEKIFNEFVKQGSEQEVNLPSTMVGKIASDLKEELLDGIFEAAEDEITGLLARDKLPRFLEQKGVREKLDKLERGTNLVTAQITMQFPFRKKKTEKATAAEEKVGGGVEKGIGAAVKAEAKRRTSSSDGLAKAILAQGAGAAEGGGGKGAGGVKFTPATNTANPDPAEVKGREVRARSSGPMRTSDGGVAVPARRGWRDPAAEAAEKEKAKAKEMEMEMEKEAGEGPLDFLPEPCKFVPAKPGPVWGGMECKLCGKKKSEHVAMAPPVKKEAYVSPFAGGPPPPAAAGTCAFVASKPGPVWGGMACKVCGKKKSEHKEVAKAASMSALAGTGGARKAGTGVGNTVGTKQGSLGNFMGQALGIKHKGASSGMVRSVVVDDDDPDGTRKWHGNREAAKDQARLMAAAVMGGAKDVSSKSAKLGNFLRNKIGSQESM</sequence>
<dbReference type="InterPro" id="IPR036305">
    <property type="entry name" value="RGS_sf"/>
</dbReference>
<dbReference type="EMBL" id="BRYB01000842">
    <property type="protein sequence ID" value="GMI38768.1"/>
    <property type="molecule type" value="Genomic_DNA"/>
</dbReference>
<dbReference type="Proteomes" id="UP001165060">
    <property type="component" value="Unassembled WGS sequence"/>
</dbReference>
<protein>
    <recommendedName>
        <fullName evidence="2">RGS domain-containing protein</fullName>
    </recommendedName>
</protein>
<evidence type="ECO:0000259" key="2">
    <source>
        <dbReference type="PROSITE" id="PS50132"/>
    </source>
</evidence>
<dbReference type="PANTHER" id="PTHR10845:SF192">
    <property type="entry name" value="DOUBLE HIT, ISOFORM B"/>
    <property type="match status" value="1"/>
</dbReference>
<proteinExistence type="predicted"/>
<reference evidence="3 4" key="1">
    <citation type="journal article" date="2023" name="Commun. Biol.">
        <title>Genome analysis of Parmales, the sister group of diatoms, reveals the evolutionary specialization of diatoms from phago-mixotrophs to photoautotrophs.</title>
        <authorList>
            <person name="Ban H."/>
            <person name="Sato S."/>
            <person name="Yoshikawa S."/>
            <person name="Yamada K."/>
            <person name="Nakamura Y."/>
            <person name="Ichinomiya M."/>
            <person name="Sato N."/>
            <person name="Blanc-Mathieu R."/>
            <person name="Endo H."/>
            <person name="Kuwata A."/>
            <person name="Ogata H."/>
        </authorList>
    </citation>
    <scope>NUCLEOTIDE SEQUENCE [LARGE SCALE GENOMIC DNA]</scope>
</reference>
<feature type="compositionally biased region" description="Polar residues" evidence="1">
    <location>
        <begin position="47"/>
        <end position="73"/>
    </location>
</feature>
<feature type="region of interest" description="Disordered" evidence="1">
    <location>
        <begin position="518"/>
        <end position="583"/>
    </location>
</feature>
<organism evidence="3 4">
    <name type="scientific">Tetraparma gracilis</name>
    <dbReference type="NCBI Taxonomy" id="2962635"/>
    <lineage>
        <taxon>Eukaryota</taxon>
        <taxon>Sar</taxon>
        <taxon>Stramenopiles</taxon>
        <taxon>Ochrophyta</taxon>
        <taxon>Bolidophyceae</taxon>
        <taxon>Parmales</taxon>
        <taxon>Triparmaceae</taxon>
        <taxon>Tetraparma</taxon>
    </lineage>
</organism>
<evidence type="ECO:0000256" key="1">
    <source>
        <dbReference type="SAM" id="MobiDB-lite"/>
    </source>
</evidence>
<name>A0ABQ6N3K6_9STRA</name>
<keyword evidence="4" id="KW-1185">Reference proteome</keyword>
<accession>A0ABQ6N3K6</accession>